<protein>
    <submittedName>
        <fullName evidence="1">Uncharacterized protein</fullName>
    </submittedName>
</protein>
<organism evidence="1 2">
    <name type="scientific">Brassica oleracea var. oleracea</name>
    <dbReference type="NCBI Taxonomy" id="109376"/>
    <lineage>
        <taxon>Eukaryota</taxon>
        <taxon>Viridiplantae</taxon>
        <taxon>Streptophyta</taxon>
        <taxon>Embryophyta</taxon>
        <taxon>Tracheophyta</taxon>
        <taxon>Spermatophyta</taxon>
        <taxon>Magnoliopsida</taxon>
        <taxon>eudicotyledons</taxon>
        <taxon>Gunneridae</taxon>
        <taxon>Pentapetalae</taxon>
        <taxon>rosids</taxon>
        <taxon>malvids</taxon>
        <taxon>Brassicales</taxon>
        <taxon>Brassicaceae</taxon>
        <taxon>Brassiceae</taxon>
        <taxon>Brassica</taxon>
    </lineage>
</organism>
<keyword evidence="2" id="KW-1185">Reference proteome</keyword>
<name>A0A0D3AMZ8_BRAOL</name>
<dbReference type="OMA" id="CRHAREV"/>
<accession>A0A0D3AMZ8</accession>
<dbReference type="Gramene" id="Bo2g050560.1">
    <property type="protein sequence ID" value="Bo2g050560.1"/>
    <property type="gene ID" value="Bo2g050560"/>
</dbReference>
<dbReference type="HOGENOM" id="CLU_2761271_0_0_1"/>
<proteinExistence type="predicted"/>
<dbReference type="EnsemblPlants" id="Bo2g050560.1">
    <property type="protein sequence ID" value="Bo2g050560.1"/>
    <property type="gene ID" value="Bo2g050560"/>
</dbReference>
<reference evidence="1" key="2">
    <citation type="submission" date="2015-03" db="UniProtKB">
        <authorList>
            <consortium name="EnsemblPlants"/>
        </authorList>
    </citation>
    <scope>IDENTIFICATION</scope>
</reference>
<dbReference type="AlphaFoldDB" id="A0A0D3AMZ8"/>
<evidence type="ECO:0000313" key="1">
    <source>
        <dbReference type="EnsemblPlants" id="Bo2g050560.1"/>
    </source>
</evidence>
<sequence>MSDFCCWQGTRWVKSKSLPQTIESPELEPEHHRAPPSALCRHAREVASGVERSYSSVSATTSQSICSIRD</sequence>
<dbReference type="Proteomes" id="UP000032141">
    <property type="component" value="Chromosome C2"/>
</dbReference>
<evidence type="ECO:0000313" key="2">
    <source>
        <dbReference type="Proteomes" id="UP000032141"/>
    </source>
</evidence>
<reference evidence="1 2" key="1">
    <citation type="journal article" date="2014" name="Genome Biol.">
        <title>Transcriptome and methylome profiling reveals relics of genome dominance in the mesopolyploid Brassica oleracea.</title>
        <authorList>
            <person name="Parkin I.A."/>
            <person name="Koh C."/>
            <person name="Tang H."/>
            <person name="Robinson S.J."/>
            <person name="Kagale S."/>
            <person name="Clarke W.E."/>
            <person name="Town C.D."/>
            <person name="Nixon J."/>
            <person name="Krishnakumar V."/>
            <person name="Bidwell S.L."/>
            <person name="Denoeud F."/>
            <person name="Belcram H."/>
            <person name="Links M.G."/>
            <person name="Just J."/>
            <person name="Clarke C."/>
            <person name="Bender T."/>
            <person name="Huebert T."/>
            <person name="Mason A.S."/>
            <person name="Pires J.C."/>
            <person name="Barker G."/>
            <person name="Moore J."/>
            <person name="Walley P.G."/>
            <person name="Manoli S."/>
            <person name="Batley J."/>
            <person name="Edwards D."/>
            <person name="Nelson M.N."/>
            <person name="Wang X."/>
            <person name="Paterson A.H."/>
            <person name="King G."/>
            <person name="Bancroft I."/>
            <person name="Chalhoub B."/>
            <person name="Sharpe A.G."/>
        </authorList>
    </citation>
    <scope>NUCLEOTIDE SEQUENCE</scope>
    <source>
        <strain evidence="1 2">cv. TO1000</strain>
    </source>
</reference>